<feature type="region of interest" description="Disordered" evidence="4">
    <location>
        <begin position="682"/>
        <end position="706"/>
    </location>
</feature>
<dbReference type="PROSITE" id="PS50212">
    <property type="entry name" value="RASGEF_NTER"/>
    <property type="match status" value="1"/>
</dbReference>
<evidence type="ECO:0000256" key="4">
    <source>
        <dbReference type="SAM" id="MobiDB-lite"/>
    </source>
</evidence>
<dbReference type="Gene3D" id="2.30.30.190">
    <property type="entry name" value="CAP Gly-rich-like domain"/>
    <property type="match status" value="1"/>
</dbReference>
<dbReference type="InterPro" id="IPR000651">
    <property type="entry name" value="Ras-like_Gua-exchang_fac_N"/>
</dbReference>
<dbReference type="PANTHER" id="PTHR23113">
    <property type="entry name" value="GUANINE NUCLEOTIDE EXCHANGE FACTOR"/>
    <property type="match status" value="1"/>
</dbReference>
<feature type="domain" description="Ras-GEF" evidence="5">
    <location>
        <begin position="722"/>
        <end position="953"/>
    </location>
</feature>
<dbReference type="GO" id="GO:0005085">
    <property type="term" value="F:guanyl-nucleotide exchange factor activity"/>
    <property type="evidence" value="ECO:0007669"/>
    <property type="project" value="UniProtKB-KW"/>
</dbReference>
<dbReference type="InterPro" id="IPR000938">
    <property type="entry name" value="CAP-Gly_domain"/>
</dbReference>
<dbReference type="Gene3D" id="1.10.840.10">
    <property type="entry name" value="Ras guanine-nucleotide exchange factors catalytic domain"/>
    <property type="match status" value="1"/>
</dbReference>
<dbReference type="InterPro" id="IPR036964">
    <property type="entry name" value="RASGEF_cat_dom_sf"/>
</dbReference>
<reference evidence="8" key="1">
    <citation type="submission" date="2022-08" db="EMBL/GenBank/DDBJ databases">
        <title>Novel sulphate-reducing endosymbionts in the free-living metamonad Anaeramoeba.</title>
        <authorList>
            <person name="Jerlstrom-Hultqvist J."/>
            <person name="Cepicka I."/>
            <person name="Gallot-Lavallee L."/>
            <person name="Salas-Leiva D."/>
            <person name="Curtis B.A."/>
            <person name="Zahonova K."/>
            <person name="Pipaliya S."/>
            <person name="Dacks J."/>
            <person name="Roger A.J."/>
        </authorList>
    </citation>
    <scope>NUCLEOTIDE SEQUENCE</scope>
    <source>
        <strain evidence="8">Busselton2</strain>
    </source>
</reference>
<dbReference type="GO" id="GO:0007264">
    <property type="term" value="P:small GTPase-mediated signal transduction"/>
    <property type="evidence" value="ECO:0007669"/>
    <property type="project" value="InterPro"/>
</dbReference>
<evidence type="ECO:0000313" key="9">
    <source>
        <dbReference type="Proteomes" id="UP001146793"/>
    </source>
</evidence>
<comment type="caution">
    <text evidence="8">The sequence shown here is derived from an EMBL/GenBank/DDBJ whole genome shotgun (WGS) entry which is preliminary data.</text>
</comment>
<dbReference type="Pfam" id="PF00617">
    <property type="entry name" value="RasGEF"/>
    <property type="match status" value="1"/>
</dbReference>
<dbReference type="SMART" id="SM01052">
    <property type="entry name" value="CAP_GLY"/>
    <property type="match status" value="1"/>
</dbReference>
<accession>A0AAV7YLV8</accession>
<dbReference type="SUPFAM" id="SSF74924">
    <property type="entry name" value="Cap-Gly domain"/>
    <property type="match status" value="1"/>
</dbReference>
<feature type="domain" description="N-terminal Ras-GEF" evidence="6">
    <location>
        <begin position="540"/>
        <end position="673"/>
    </location>
</feature>
<evidence type="ECO:0000256" key="1">
    <source>
        <dbReference type="ARBA" id="ARBA00022658"/>
    </source>
</evidence>
<evidence type="ECO:0000259" key="7">
    <source>
        <dbReference type="PROSITE" id="PS50245"/>
    </source>
</evidence>
<dbReference type="InterPro" id="IPR001895">
    <property type="entry name" value="RASGEF_cat_dom"/>
</dbReference>
<keyword evidence="3" id="KW-0175">Coiled coil</keyword>
<organism evidence="8 9">
    <name type="scientific">Anaeramoeba flamelloides</name>
    <dbReference type="NCBI Taxonomy" id="1746091"/>
    <lineage>
        <taxon>Eukaryota</taxon>
        <taxon>Metamonada</taxon>
        <taxon>Anaeramoebidae</taxon>
        <taxon>Anaeramoeba</taxon>
    </lineage>
</organism>
<feature type="domain" description="CAP-Gly" evidence="7">
    <location>
        <begin position="23"/>
        <end position="65"/>
    </location>
</feature>
<dbReference type="AlphaFoldDB" id="A0AAV7YLV8"/>
<dbReference type="InterPro" id="IPR008937">
    <property type="entry name" value="Ras-like_GEF"/>
</dbReference>
<gene>
    <name evidence="8" type="ORF">M0812_24296</name>
</gene>
<feature type="coiled-coil region" evidence="3">
    <location>
        <begin position="209"/>
        <end position="293"/>
    </location>
</feature>
<evidence type="ECO:0000256" key="2">
    <source>
        <dbReference type="PROSITE-ProRule" id="PRU00168"/>
    </source>
</evidence>
<name>A0AAV7YLV8_9EUKA</name>
<dbReference type="SUPFAM" id="SSF48366">
    <property type="entry name" value="Ras GEF"/>
    <property type="match status" value="1"/>
</dbReference>
<dbReference type="PROSITE" id="PS50009">
    <property type="entry name" value="RASGEF_CAT"/>
    <property type="match status" value="1"/>
</dbReference>
<evidence type="ECO:0000259" key="5">
    <source>
        <dbReference type="PROSITE" id="PS50009"/>
    </source>
</evidence>
<sequence length="954" mass="112072">MSQFKIGSRCETDNLKGTIKYYGTTEFASGLWVGIELDRGVGRNSGWVSGVKYFECKPRRGVFVRPSLIINPNKTTQLPQGDLKTRLKKHQEYLLQINETIQFNENRILQLQSDLKEKGSKGKDCLTRIGQFEKRARLIRLLQNKKLALQLSKAKKQKIKSQIKTRKKTTQPPNTFFSQITQKNQRKIDKLKIQLNFEKKKTDQSILKKNKLELEFLDLKDSVQRKRNKFQKNIQQQKQKIIELELSKKKIQSQLTSNIIIPKENVKEYEEQIRKLSQELTTLQNKLSFYKISGRLIRTTGGSNDLNVPLSETKYNWIPKIYKIHPKLLIMRERLRCLNKNCSYSRYYRAERFTNSSIFTNETISHLIMNYYDVEQSKPQIIETIENSLGYMYNKQIIKNMSQNQDESLFRSLIRFSLQHPRQIWEDFDGEKEGIWFTESENARQFQSFSNLIKKHQQEQNQPIYLPVDDVSIWNEPDDNENNIQLDLEMLNRGISHKNNLFHTICSANINKLIERLSWNQSGQALDDQQKQNNFAFRNNKETYRDEEEEDYEKRFENGDGDDDDDEIDNLEYIKAILITYPRWITAQNLFLKIVQAYNGPFKGSLFVNSNKIIDLSQIQNSLIIVLKIWIKDYWYDIPKRITESVSQFIQTKVCSFFPKKGKLLLNLLEKVQKDSYFKKTPKKNSANKKINTDIRSPTGPPPNPKIPKNIFSEDFDIFDLSPIEFARQLTLYCYQNYLNINSSEIINGSWSKGHEKYKAPNVLKVIAKSNHLSGLFIESILNKKKVSERTQQMEYILEIGKHCLQLNNIDGVMIVLASVGHSSIRRLEQTKNGLSNSSKDLFQQFITLTEKRGNWKNLRKFYEEAKLPVTPWIGTFLTDLTFIYDGTKDMLDSKINFGKIKLVYQTIDRLLSFQKISYNLAYVDQIQVIFEKCIIKVDSENWYNISLQREPRK</sequence>
<evidence type="ECO:0000259" key="6">
    <source>
        <dbReference type="PROSITE" id="PS50212"/>
    </source>
</evidence>
<protein>
    <submittedName>
        <fullName evidence="8">Guanine nucleotide exchange factor</fullName>
    </submittedName>
</protein>
<evidence type="ECO:0000313" key="8">
    <source>
        <dbReference type="EMBL" id="KAJ3428957.1"/>
    </source>
</evidence>
<keyword evidence="1 2" id="KW-0344">Guanine-nucleotide releasing factor</keyword>
<dbReference type="EMBL" id="JANTQA010000057">
    <property type="protein sequence ID" value="KAJ3428957.1"/>
    <property type="molecule type" value="Genomic_DNA"/>
</dbReference>
<proteinExistence type="predicted"/>
<evidence type="ECO:0000256" key="3">
    <source>
        <dbReference type="SAM" id="Coils"/>
    </source>
</evidence>
<feature type="region of interest" description="Disordered" evidence="4">
    <location>
        <begin position="530"/>
        <end position="563"/>
    </location>
</feature>
<dbReference type="PANTHER" id="PTHR23113:SF99">
    <property type="entry name" value="RASGEF DOMAIN-CONTAINING PROTEIN"/>
    <property type="match status" value="1"/>
</dbReference>
<dbReference type="SMART" id="SM00147">
    <property type="entry name" value="RasGEF"/>
    <property type="match status" value="1"/>
</dbReference>
<dbReference type="Proteomes" id="UP001146793">
    <property type="component" value="Unassembled WGS sequence"/>
</dbReference>
<dbReference type="Pfam" id="PF01302">
    <property type="entry name" value="CAP_GLY"/>
    <property type="match status" value="1"/>
</dbReference>
<dbReference type="PROSITE" id="PS50245">
    <property type="entry name" value="CAP_GLY_2"/>
    <property type="match status" value="1"/>
</dbReference>
<dbReference type="InterPro" id="IPR036859">
    <property type="entry name" value="CAP-Gly_dom_sf"/>
</dbReference>
<dbReference type="InterPro" id="IPR023578">
    <property type="entry name" value="Ras_GEF_dom_sf"/>
</dbReference>
<dbReference type="Gene3D" id="1.20.870.10">
    <property type="entry name" value="Son of sevenless (SoS) protein Chain: S domain 1"/>
    <property type="match status" value="1"/>
</dbReference>